<dbReference type="Pfam" id="PF13822">
    <property type="entry name" value="ACC_epsilon"/>
    <property type="match status" value="1"/>
</dbReference>
<gene>
    <name evidence="2" type="ORF">GCM10009821_07090</name>
</gene>
<dbReference type="RefSeq" id="WP_344324387.1">
    <property type="nucleotide sequence ID" value="NZ_BAAAPY010000001.1"/>
</dbReference>
<proteinExistence type="predicted"/>
<sequence length="82" mass="8633">MSGDDQDAATSAQPVLRVVKGDPTPEELAALVAVVAARNAAAAHAAAAAARPRPRSEWGHPVRAHRTPHRVGPDAWRRSAWA</sequence>
<evidence type="ECO:0000313" key="3">
    <source>
        <dbReference type="Proteomes" id="UP001501480"/>
    </source>
</evidence>
<feature type="compositionally biased region" description="Basic and acidic residues" evidence="1">
    <location>
        <begin position="71"/>
        <end position="82"/>
    </location>
</feature>
<comment type="caution">
    <text evidence="2">The sequence shown here is derived from an EMBL/GenBank/DDBJ whole genome shotgun (WGS) entry which is preliminary data.</text>
</comment>
<feature type="region of interest" description="Disordered" evidence="1">
    <location>
        <begin position="46"/>
        <end position="82"/>
    </location>
</feature>
<evidence type="ECO:0008006" key="4">
    <source>
        <dbReference type="Google" id="ProtNLM"/>
    </source>
</evidence>
<organism evidence="2 3">
    <name type="scientific">Aeromicrobium halocynthiae</name>
    <dbReference type="NCBI Taxonomy" id="560557"/>
    <lineage>
        <taxon>Bacteria</taxon>
        <taxon>Bacillati</taxon>
        <taxon>Actinomycetota</taxon>
        <taxon>Actinomycetes</taxon>
        <taxon>Propionibacteriales</taxon>
        <taxon>Nocardioidaceae</taxon>
        <taxon>Aeromicrobium</taxon>
    </lineage>
</organism>
<dbReference type="EMBL" id="BAAAPY010000001">
    <property type="protein sequence ID" value="GAA2071737.1"/>
    <property type="molecule type" value="Genomic_DNA"/>
</dbReference>
<reference evidence="3" key="1">
    <citation type="journal article" date="2019" name="Int. J. Syst. Evol. Microbiol.">
        <title>The Global Catalogue of Microorganisms (GCM) 10K type strain sequencing project: providing services to taxonomists for standard genome sequencing and annotation.</title>
        <authorList>
            <consortium name="The Broad Institute Genomics Platform"/>
            <consortium name="The Broad Institute Genome Sequencing Center for Infectious Disease"/>
            <person name="Wu L."/>
            <person name="Ma J."/>
        </authorList>
    </citation>
    <scope>NUCLEOTIDE SEQUENCE [LARGE SCALE GENOMIC DNA]</scope>
    <source>
        <strain evidence="3">JCM 15749</strain>
    </source>
</reference>
<protein>
    <recommendedName>
        <fullName evidence="4">Acyl-CoA carboxylase subunit epsilon</fullName>
    </recommendedName>
</protein>
<dbReference type="InterPro" id="IPR032716">
    <property type="entry name" value="ACC_epsilon"/>
</dbReference>
<accession>A0ABP5HCF4</accession>
<keyword evidence="3" id="KW-1185">Reference proteome</keyword>
<evidence type="ECO:0000313" key="2">
    <source>
        <dbReference type="EMBL" id="GAA2071737.1"/>
    </source>
</evidence>
<evidence type="ECO:0000256" key="1">
    <source>
        <dbReference type="SAM" id="MobiDB-lite"/>
    </source>
</evidence>
<dbReference type="Proteomes" id="UP001501480">
    <property type="component" value="Unassembled WGS sequence"/>
</dbReference>
<name>A0ABP5HCF4_9ACTN</name>